<comment type="catalytic activity">
    <reaction evidence="9">
        <text>N-terminal S-1,2-diacyl-sn-glyceryl-L-cysteinyl-[lipoprotein] + a glycerophospholipid = N-acyl-S-1,2-diacyl-sn-glyceryl-L-cysteinyl-[lipoprotein] + a 2-acyl-sn-glycero-3-phospholipid + H(+)</text>
        <dbReference type="Rhea" id="RHEA:48228"/>
        <dbReference type="Rhea" id="RHEA-COMP:14681"/>
        <dbReference type="Rhea" id="RHEA-COMP:14684"/>
        <dbReference type="ChEBI" id="CHEBI:15378"/>
        <dbReference type="ChEBI" id="CHEBI:136912"/>
        <dbReference type="ChEBI" id="CHEBI:140656"/>
        <dbReference type="ChEBI" id="CHEBI:140657"/>
        <dbReference type="ChEBI" id="CHEBI:140660"/>
        <dbReference type="EC" id="2.3.1.269"/>
    </reaction>
</comment>
<dbReference type="GO" id="GO:0005886">
    <property type="term" value="C:plasma membrane"/>
    <property type="evidence" value="ECO:0007669"/>
    <property type="project" value="UniProtKB-SubCell"/>
</dbReference>
<evidence type="ECO:0000256" key="6">
    <source>
        <dbReference type="ARBA" id="ARBA00022989"/>
    </source>
</evidence>
<comment type="caution">
    <text evidence="11">The sequence shown here is derived from an EMBL/GenBank/DDBJ whole genome shotgun (WGS) entry which is preliminary data.</text>
</comment>
<dbReference type="RefSeq" id="WP_246904345.1">
    <property type="nucleotide sequence ID" value="NZ_JALJRB010000006.1"/>
</dbReference>
<accession>A0AA41R0Z2</accession>
<dbReference type="CDD" id="cd07571">
    <property type="entry name" value="ALP_N-acyl_transferase"/>
    <property type="match status" value="1"/>
</dbReference>
<dbReference type="Pfam" id="PF20154">
    <property type="entry name" value="LNT_N"/>
    <property type="match status" value="1"/>
</dbReference>
<evidence type="ECO:0000256" key="7">
    <source>
        <dbReference type="ARBA" id="ARBA00023136"/>
    </source>
</evidence>
<feature type="transmembrane region" description="Helical" evidence="9">
    <location>
        <begin position="9"/>
        <end position="27"/>
    </location>
</feature>
<evidence type="ECO:0000313" key="12">
    <source>
        <dbReference type="Proteomes" id="UP001165427"/>
    </source>
</evidence>
<comment type="subcellular location">
    <subcellularLocation>
        <location evidence="1 9">Cell membrane</location>
        <topology evidence="1 9">Multi-pass membrane protein</topology>
    </subcellularLocation>
</comment>
<organism evidence="11 12">
    <name type="scientific">Desulfatitalea alkaliphila</name>
    <dbReference type="NCBI Taxonomy" id="2929485"/>
    <lineage>
        <taxon>Bacteria</taxon>
        <taxon>Pseudomonadati</taxon>
        <taxon>Thermodesulfobacteriota</taxon>
        <taxon>Desulfobacteria</taxon>
        <taxon>Desulfobacterales</taxon>
        <taxon>Desulfosarcinaceae</taxon>
        <taxon>Desulfatitalea</taxon>
    </lineage>
</organism>
<dbReference type="PANTHER" id="PTHR38686">
    <property type="entry name" value="APOLIPOPROTEIN N-ACYLTRANSFERASE"/>
    <property type="match status" value="1"/>
</dbReference>
<dbReference type="AlphaFoldDB" id="A0AA41R0Z2"/>
<feature type="transmembrane region" description="Helical" evidence="9">
    <location>
        <begin position="118"/>
        <end position="146"/>
    </location>
</feature>
<evidence type="ECO:0000313" key="11">
    <source>
        <dbReference type="EMBL" id="MCJ8500314.1"/>
    </source>
</evidence>
<sequence length="520" mass="58253">MRSLDKQRIIPYALALISGLLLVAVFPKIDQGWVAWFALVPLLLVLRKAGPGVGFRLGLTCGLVHYLGVTYWTAYSMRTYGHLPMVQSIFVLVLLAGILALFTALFALAVCRLNRRPWLFLLVAPAAWTVLEWLRSWVFTGFPWALLGYSQYNRLWLVQVADLFGVYGLSFLIVAANAVLTLALLRWVEKSWHGHEASRALVVRSLVVLPVCLTAAVGYGMLRVKTMDRLAADATPVRVALVQGNVDQSIKWDTTFQMLTTVKYRTLSLQAAEEGVDLIIWPETATPFYLYRDTLLSDMVVQGVRTAGTHFIIGSPRVEIDGDIHRYYNSAYLIDPQGEALDRYDKVHLVPFGEYVPLQRWLSFAGKMVQHVSDFHPGDRGNALMWEDRPIGMLICYEIIFPALSRAMVRNGGQLLVNITNDAWFGRTAAPYQHFAMAVLRSVENRRYLARSANTGISGFIDPCGRILATTELYTDAILTGEVKLLDGLSHYSRWGDWPLMGLCGGLLVLAVGRQRRSAR</sequence>
<dbReference type="SUPFAM" id="SSF56317">
    <property type="entry name" value="Carbon-nitrogen hydrolase"/>
    <property type="match status" value="1"/>
</dbReference>
<keyword evidence="12" id="KW-1185">Reference proteome</keyword>
<feature type="domain" description="CN hydrolase" evidence="10">
    <location>
        <begin position="242"/>
        <end position="485"/>
    </location>
</feature>
<comment type="similarity">
    <text evidence="2 9">Belongs to the CN hydrolase family. Apolipoprotein N-acyltransferase subfamily.</text>
</comment>
<dbReference type="EMBL" id="JALJRB010000006">
    <property type="protein sequence ID" value="MCJ8500314.1"/>
    <property type="molecule type" value="Genomic_DNA"/>
</dbReference>
<evidence type="ECO:0000256" key="5">
    <source>
        <dbReference type="ARBA" id="ARBA00022692"/>
    </source>
</evidence>
<feature type="transmembrane region" description="Helical" evidence="9">
    <location>
        <begin position="166"/>
        <end position="188"/>
    </location>
</feature>
<dbReference type="EC" id="2.3.1.269" evidence="9"/>
<keyword evidence="5 9" id="KW-0812">Transmembrane</keyword>
<evidence type="ECO:0000256" key="3">
    <source>
        <dbReference type="ARBA" id="ARBA00022475"/>
    </source>
</evidence>
<evidence type="ECO:0000256" key="4">
    <source>
        <dbReference type="ARBA" id="ARBA00022679"/>
    </source>
</evidence>
<dbReference type="InterPro" id="IPR003010">
    <property type="entry name" value="C-N_Hydrolase"/>
</dbReference>
<reference evidence="11" key="1">
    <citation type="submission" date="2022-04" db="EMBL/GenBank/DDBJ databases">
        <title>Desulfatitalea alkaliphila sp. nov., a novel anaerobic sulfate-reducing bacterium isolated from terrestrial mud volcano, Taman Peninsula, Russia.</title>
        <authorList>
            <person name="Khomyakova M.A."/>
            <person name="Merkel A.Y."/>
            <person name="Slobodkin A.I."/>
        </authorList>
    </citation>
    <scope>NUCLEOTIDE SEQUENCE</scope>
    <source>
        <strain evidence="11">M08but</strain>
    </source>
</reference>
<feature type="transmembrane region" description="Helical" evidence="9">
    <location>
        <begin position="57"/>
        <end position="77"/>
    </location>
</feature>
<evidence type="ECO:0000259" key="10">
    <source>
        <dbReference type="PROSITE" id="PS50263"/>
    </source>
</evidence>
<keyword evidence="6 9" id="KW-1133">Transmembrane helix</keyword>
<dbReference type="GO" id="GO:0016410">
    <property type="term" value="F:N-acyltransferase activity"/>
    <property type="evidence" value="ECO:0007669"/>
    <property type="project" value="UniProtKB-UniRule"/>
</dbReference>
<proteinExistence type="inferred from homology"/>
<keyword evidence="8 9" id="KW-0012">Acyltransferase</keyword>
<feature type="transmembrane region" description="Helical" evidence="9">
    <location>
        <begin position="89"/>
        <end position="111"/>
    </location>
</feature>
<feature type="transmembrane region" description="Helical" evidence="9">
    <location>
        <begin position="200"/>
        <end position="222"/>
    </location>
</feature>
<dbReference type="NCBIfam" id="TIGR00546">
    <property type="entry name" value="lnt"/>
    <property type="match status" value="1"/>
</dbReference>
<keyword evidence="3 9" id="KW-1003">Cell membrane</keyword>
<dbReference type="InterPro" id="IPR036526">
    <property type="entry name" value="C-N_Hydrolase_sf"/>
</dbReference>
<dbReference type="GO" id="GO:0042158">
    <property type="term" value="P:lipoprotein biosynthetic process"/>
    <property type="evidence" value="ECO:0007669"/>
    <property type="project" value="UniProtKB-UniRule"/>
</dbReference>
<evidence type="ECO:0000256" key="1">
    <source>
        <dbReference type="ARBA" id="ARBA00004651"/>
    </source>
</evidence>
<evidence type="ECO:0000256" key="2">
    <source>
        <dbReference type="ARBA" id="ARBA00010065"/>
    </source>
</evidence>
<keyword evidence="4 9" id="KW-0808">Transferase</keyword>
<dbReference type="PANTHER" id="PTHR38686:SF1">
    <property type="entry name" value="APOLIPOPROTEIN N-ACYLTRANSFERASE"/>
    <property type="match status" value="1"/>
</dbReference>
<dbReference type="PROSITE" id="PS50263">
    <property type="entry name" value="CN_HYDROLASE"/>
    <property type="match status" value="1"/>
</dbReference>
<comment type="pathway">
    <text evidence="9">Protein modification; lipoprotein biosynthesis (N-acyl transfer).</text>
</comment>
<dbReference type="HAMAP" id="MF_01148">
    <property type="entry name" value="Lnt"/>
    <property type="match status" value="1"/>
</dbReference>
<feature type="transmembrane region" description="Helical" evidence="9">
    <location>
        <begin position="33"/>
        <end position="50"/>
    </location>
</feature>
<dbReference type="InterPro" id="IPR004563">
    <property type="entry name" value="Apolipo_AcylTrfase"/>
</dbReference>
<evidence type="ECO:0000256" key="9">
    <source>
        <dbReference type="HAMAP-Rule" id="MF_01148"/>
    </source>
</evidence>
<keyword evidence="7 9" id="KW-0472">Membrane</keyword>
<dbReference type="InterPro" id="IPR045378">
    <property type="entry name" value="LNT_N"/>
</dbReference>
<name>A0AA41R0Z2_9BACT</name>
<dbReference type="Gene3D" id="3.60.110.10">
    <property type="entry name" value="Carbon-nitrogen hydrolase"/>
    <property type="match status" value="1"/>
</dbReference>
<gene>
    <name evidence="9 11" type="primary">lnt</name>
    <name evidence="11" type="ORF">MRX98_06980</name>
</gene>
<comment type="function">
    <text evidence="9">Catalyzes the phospholipid dependent N-acylation of the N-terminal cysteine of apolipoprotein, the last step in lipoprotein maturation.</text>
</comment>
<dbReference type="Pfam" id="PF00795">
    <property type="entry name" value="CN_hydrolase"/>
    <property type="match status" value="1"/>
</dbReference>
<protein>
    <recommendedName>
        <fullName evidence="9">Apolipoprotein N-acyltransferase</fullName>
        <shortName evidence="9">ALP N-acyltransferase</shortName>
        <ecNumber evidence="9">2.3.1.269</ecNumber>
    </recommendedName>
</protein>
<dbReference type="Proteomes" id="UP001165427">
    <property type="component" value="Unassembled WGS sequence"/>
</dbReference>
<evidence type="ECO:0000256" key="8">
    <source>
        <dbReference type="ARBA" id="ARBA00023315"/>
    </source>
</evidence>